<dbReference type="Proteomes" id="UP000182800">
    <property type="component" value="Unassembled WGS sequence"/>
</dbReference>
<gene>
    <name evidence="3" type="ORF">GA0071312_2915</name>
    <name evidence="2" type="ORF">HLUCCO17_07150</name>
</gene>
<dbReference type="RefSeq" id="WP_074445533.1">
    <property type="nucleotide sequence ID" value="NZ_FMBM01000002.1"/>
</dbReference>
<feature type="region of interest" description="Disordered" evidence="1">
    <location>
        <begin position="146"/>
        <end position="172"/>
    </location>
</feature>
<keyword evidence="5" id="KW-1185">Reference proteome</keyword>
<feature type="compositionally biased region" description="Basic and acidic residues" evidence="1">
    <location>
        <begin position="150"/>
        <end position="159"/>
    </location>
</feature>
<evidence type="ECO:0000313" key="3">
    <source>
        <dbReference type="EMBL" id="SCC81942.1"/>
    </source>
</evidence>
<name>A0A0P7YBI8_9HYPH</name>
<evidence type="ECO:0000313" key="4">
    <source>
        <dbReference type="Proteomes" id="UP000050497"/>
    </source>
</evidence>
<dbReference type="Proteomes" id="UP000050497">
    <property type="component" value="Unassembled WGS sequence"/>
</dbReference>
<accession>A0A0P7YBI8</accession>
<sequence>MAREVLKFGVVAQSRPPVTKWAGRQVRPYAVLPSVPDAAPHTLLSDENGIETWYLGTHDLILHTGDTSHYQDNLMSRRPGVWVVIPEVEDARKADIRLVTVDPYEGEGLALDTGVVVEVVGMPDVLRMKLEDFIARHHVDIPFKKRKRKPVDVEKDPRAPRILQPQDKWVRK</sequence>
<dbReference type="EMBL" id="LJSX01000008">
    <property type="protein sequence ID" value="KPQ11408.1"/>
    <property type="molecule type" value="Genomic_DNA"/>
</dbReference>
<dbReference type="Pfam" id="PF11749">
    <property type="entry name" value="DUF3305"/>
    <property type="match status" value="1"/>
</dbReference>
<evidence type="ECO:0000313" key="5">
    <source>
        <dbReference type="Proteomes" id="UP000182800"/>
    </source>
</evidence>
<evidence type="ECO:0000313" key="2">
    <source>
        <dbReference type="EMBL" id="KPQ11408.1"/>
    </source>
</evidence>
<comment type="caution">
    <text evidence="2">The sequence shown here is derived from an EMBL/GenBank/DDBJ whole genome shotgun (WGS) entry which is preliminary data.</text>
</comment>
<organism evidence="2 4">
    <name type="scientific">Saliniramus fredricksonii</name>
    <dbReference type="NCBI Taxonomy" id="1653334"/>
    <lineage>
        <taxon>Bacteria</taxon>
        <taxon>Pseudomonadati</taxon>
        <taxon>Pseudomonadota</taxon>
        <taxon>Alphaproteobacteria</taxon>
        <taxon>Hyphomicrobiales</taxon>
        <taxon>Salinarimonadaceae</taxon>
        <taxon>Saliniramus</taxon>
    </lineage>
</organism>
<evidence type="ECO:0000256" key="1">
    <source>
        <dbReference type="SAM" id="MobiDB-lite"/>
    </source>
</evidence>
<dbReference type="STRING" id="1653334.GA0071312_2915"/>
<dbReference type="InterPro" id="IPR021736">
    <property type="entry name" value="DUF3305"/>
</dbReference>
<proteinExistence type="predicted"/>
<reference evidence="2 4" key="1">
    <citation type="submission" date="2015-09" db="EMBL/GenBank/DDBJ databases">
        <title>Identification and resolution of microdiversity through metagenomic sequencing of parallel consortia.</title>
        <authorList>
            <person name="Nelson W.C."/>
            <person name="Romine M.F."/>
            <person name="Lindemann S.R."/>
        </authorList>
    </citation>
    <scope>NUCLEOTIDE SEQUENCE [LARGE SCALE GENOMIC DNA]</scope>
    <source>
        <strain evidence="2">HL-109</strain>
    </source>
</reference>
<dbReference type="OrthoDB" id="7271084at2"/>
<protein>
    <submittedName>
        <fullName evidence="2">Uncharacterized protein</fullName>
    </submittedName>
</protein>
<dbReference type="EMBL" id="FMBM01000002">
    <property type="protein sequence ID" value="SCC81942.1"/>
    <property type="molecule type" value="Genomic_DNA"/>
</dbReference>
<dbReference type="AlphaFoldDB" id="A0A0P7YBI8"/>
<reference evidence="3 5" key="2">
    <citation type="submission" date="2016-08" db="EMBL/GenBank/DDBJ databases">
        <authorList>
            <person name="Varghese N."/>
            <person name="Submissions Spin"/>
        </authorList>
    </citation>
    <scope>NUCLEOTIDE SEQUENCE [LARGE SCALE GENOMIC DNA]</scope>
    <source>
        <strain evidence="3 5">HL-109</strain>
    </source>
</reference>